<accession>A0A067S9G6</accession>
<protein>
    <recommendedName>
        <fullName evidence="1">DUF6699 domain-containing protein</fullName>
    </recommendedName>
</protein>
<organism evidence="2 3">
    <name type="scientific">Galerina marginata (strain CBS 339.88)</name>
    <dbReference type="NCBI Taxonomy" id="685588"/>
    <lineage>
        <taxon>Eukaryota</taxon>
        <taxon>Fungi</taxon>
        <taxon>Dikarya</taxon>
        <taxon>Basidiomycota</taxon>
        <taxon>Agaricomycotina</taxon>
        <taxon>Agaricomycetes</taxon>
        <taxon>Agaricomycetidae</taxon>
        <taxon>Agaricales</taxon>
        <taxon>Agaricineae</taxon>
        <taxon>Strophariaceae</taxon>
        <taxon>Galerina</taxon>
    </lineage>
</organism>
<dbReference type="AlphaFoldDB" id="A0A067S9G6"/>
<evidence type="ECO:0000259" key="1">
    <source>
        <dbReference type="Pfam" id="PF20415"/>
    </source>
</evidence>
<reference evidence="3" key="1">
    <citation type="journal article" date="2014" name="Proc. Natl. Acad. Sci. U.S.A.">
        <title>Extensive sampling of basidiomycete genomes demonstrates inadequacy of the white-rot/brown-rot paradigm for wood decay fungi.</title>
        <authorList>
            <person name="Riley R."/>
            <person name="Salamov A.A."/>
            <person name="Brown D.W."/>
            <person name="Nagy L.G."/>
            <person name="Floudas D."/>
            <person name="Held B.W."/>
            <person name="Levasseur A."/>
            <person name="Lombard V."/>
            <person name="Morin E."/>
            <person name="Otillar R."/>
            <person name="Lindquist E.A."/>
            <person name="Sun H."/>
            <person name="LaButti K.M."/>
            <person name="Schmutz J."/>
            <person name="Jabbour D."/>
            <person name="Luo H."/>
            <person name="Baker S.E."/>
            <person name="Pisabarro A.G."/>
            <person name="Walton J.D."/>
            <person name="Blanchette R.A."/>
            <person name="Henrissat B."/>
            <person name="Martin F."/>
            <person name="Cullen D."/>
            <person name="Hibbett D.S."/>
            <person name="Grigoriev I.V."/>
        </authorList>
    </citation>
    <scope>NUCLEOTIDE SEQUENCE [LARGE SCALE GENOMIC DNA]</scope>
    <source>
        <strain evidence="3">CBS 339.88</strain>
    </source>
</reference>
<gene>
    <name evidence="2" type="ORF">GALMADRAFT_258196</name>
</gene>
<dbReference type="HOGENOM" id="CLU_072871_1_0_1"/>
<dbReference type="STRING" id="685588.A0A067S9G6"/>
<dbReference type="OrthoDB" id="21474at2759"/>
<dbReference type="Proteomes" id="UP000027222">
    <property type="component" value="Unassembled WGS sequence"/>
</dbReference>
<dbReference type="Pfam" id="PF20415">
    <property type="entry name" value="DUF6699"/>
    <property type="match status" value="1"/>
</dbReference>
<dbReference type="InterPro" id="IPR046522">
    <property type="entry name" value="DUF6699"/>
</dbReference>
<sequence>MTSWPGPGWQGPPPRYLQPLSDHRAYAPPWQQHSPQGWYSPDAYRLQVPVPVPVTSPSATNTHSPKYPSLNPVLAEDTTLLRFDVKIKPTSSSSILTSVYNTHRHHYALAKATTHMRLVSKAFPWQIDIVSQTNVTCEDVWNSLYSALQEPIADSEWGFIIKEKDQVATIQDAVKQRLEKDKMSDKKPLRIDYLGDTTLFRGLEKDDDYAKLRLLPHAKRCEETWVVKLMS</sequence>
<evidence type="ECO:0000313" key="3">
    <source>
        <dbReference type="Proteomes" id="UP000027222"/>
    </source>
</evidence>
<dbReference type="EMBL" id="KL142414">
    <property type="protein sequence ID" value="KDR67540.1"/>
    <property type="molecule type" value="Genomic_DNA"/>
</dbReference>
<keyword evidence="3" id="KW-1185">Reference proteome</keyword>
<feature type="domain" description="DUF6699" evidence="1">
    <location>
        <begin position="81"/>
        <end position="208"/>
    </location>
</feature>
<evidence type="ECO:0000313" key="2">
    <source>
        <dbReference type="EMBL" id="KDR67540.1"/>
    </source>
</evidence>
<name>A0A067S9G6_GALM3</name>
<proteinExistence type="predicted"/>